<keyword evidence="7" id="KW-0283">Flagellar rotation</keyword>
<dbReference type="Gene3D" id="3.40.1550.10">
    <property type="entry name" value="CheC-like"/>
    <property type="match status" value="1"/>
</dbReference>
<evidence type="ECO:0000256" key="8">
    <source>
        <dbReference type="ARBA" id="ARBA00023136"/>
    </source>
</evidence>
<evidence type="ECO:0000313" key="13">
    <source>
        <dbReference type="Proteomes" id="UP000051861"/>
    </source>
</evidence>
<gene>
    <name evidence="12" type="ORF">AMJ44_04275</name>
</gene>
<dbReference type="Pfam" id="PF01052">
    <property type="entry name" value="FliMN_C"/>
    <property type="match status" value="1"/>
</dbReference>
<keyword evidence="6" id="KW-0145">Chemotaxis</keyword>
<dbReference type="InterPro" id="IPR001689">
    <property type="entry name" value="Flag_FliM"/>
</dbReference>
<evidence type="ECO:0000256" key="2">
    <source>
        <dbReference type="ARBA" id="ARBA00004202"/>
    </source>
</evidence>
<evidence type="ECO:0000256" key="5">
    <source>
        <dbReference type="ARBA" id="ARBA00022475"/>
    </source>
</evidence>
<dbReference type="SUPFAM" id="SSF101801">
    <property type="entry name" value="Surface presentation of antigens (SPOA)"/>
    <property type="match status" value="1"/>
</dbReference>
<dbReference type="GO" id="GO:0003774">
    <property type="term" value="F:cytoskeletal motor activity"/>
    <property type="evidence" value="ECO:0007669"/>
    <property type="project" value="InterPro"/>
</dbReference>
<dbReference type="GO" id="GO:0009425">
    <property type="term" value="C:bacterial-type flagellum basal body"/>
    <property type="evidence" value="ECO:0007669"/>
    <property type="project" value="UniProtKB-SubCell"/>
</dbReference>
<dbReference type="Gene3D" id="2.30.330.10">
    <property type="entry name" value="SpoA-like"/>
    <property type="match status" value="1"/>
</dbReference>
<feature type="region of interest" description="Disordered" evidence="10">
    <location>
        <begin position="352"/>
        <end position="408"/>
    </location>
</feature>
<keyword evidence="9" id="KW-0975">Bacterial flagellum</keyword>
<evidence type="ECO:0000256" key="7">
    <source>
        <dbReference type="ARBA" id="ARBA00022779"/>
    </source>
</evidence>
<evidence type="ECO:0000256" key="6">
    <source>
        <dbReference type="ARBA" id="ARBA00022500"/>
    </source>
</evidence>
<accession>A0A0S7Y3U5</accession>
<evidence type="ECO:0000313" key="12">
    <source>
        <dbReference type="EMBL" id="KPJ69258.1"/>
    </source>
</evidence>
<feature type="domain" description="Flagellar motor switch protein FliN-like C-terminal" evidence="11">
    <location>
        <begin position="251"/>
        <end position="318"/>
    </location>
</feature>
<dbReference type="GO" id="GO:0006935">
    <property type="term" value="P:chemotaxis"/>
    <property type="evidence" value="ECO:0007669"/>
    <property type="project" value="UniProtKB-KW"/>
</dbReference>
<dbReference type="Pfam" id="PF02154">
    <property type="entry name" value="FliM"/>
    <property type="match status" value="1"/>
</dbReference>
<organism evidence="12 13">
    <name type="scientific">candidate division WOR-1 bacterium DG_54_3</name>
    <dbReference type="NCBI Taxonomy" id="1703775"/>
    <lineage>
        <taxon>Bacteria</taxon>
        <taxon>Bacillati</taxon>
        <taxon>Saganbacteria</taxon>
    </lineage>
</organism>
<evidence type="ECO:0000256" key="10">
    <source>
        <dbReference type="SAM" id="MobiDB-lite"/>
    </source>
</evidence>
<sequence>MAERQISKPEIAAQKITVKLAPAIGDWTTYKPPKVLVKKVKTGLYGFDRLSKEELNQVLLIHYRFIEQFLKRLKIDLKMAVELFSVNVEQTTYLNFLRTLTGAVAQGKIIIPDLHDPISLFFDLSLANSIINYALGSHDLEPMNRGLTDSENTIFTTSITEYLPRYVAAFENVVQNPSFSMVSSPDVTLDSSINTSATFVSFSAEVALADNPPGRILMGYLGNTLKNLLGKYKGKERERPLDFSRLTPALLSQIAIPAQIALGQTSLTTGEIKELEVGDVVSLNTPINSAIPLTLGNILKLLCQPGIKDKKAAARVAAIREEERIEIAPPSLAPTPTGAGLAVEEKVAEKIEAKPEIPEEVTEEELEEEFPEEEFEEEEEEFEEEEEEFPEEEEEFPEEEEEFPEEEL</sequence>
<dbReference type="GO" id="GO:0071973">
    <property type="term" value="P:bacterial-type flagellum-dependent cell motility"/>
    <property type="evidence" value="ECO:0007669"/>
    <property type="project" value="InterPro"/>
</dbReference>
<comment type="caution">
    <text evidence="12">The sequence shown here is derived from an EMBL/GenBank/DDBJ whole genome shotgun (WGS) entry which is preliminary data.</text>
</comment>
<dbReference type="InterPro" id="IPR036429">
    <property type="entry name" value="SpoA-like_sf"/>
</dbReference>
<evidence type="ECO:0000256" key="9">
    <source>
        <dbReference type="ARBA" id="ARBA00023143"/>
    </source>
</evidence>
<comment type="subcellular location">
    <subcellularLocation>
        <location evidence="1">Bacterial flagellum basal body</location>
    </subcellularLocation>
    <subcellularLocation>
        <location evidence="2">Cell membrane</location>
        <topology evidence="2">Peripheral membrane protein</topology>
    </subcellularLocation>
</comment>
<dbReference type="GO" id="GO:0005886">
    <property type="term" value="C:plasma membrane"/>
    <property type="evidence" value="ECO:0007669"/>
    <property type="project" value="UniProtKB-SubCell"/>
</dbReference>
<dbReference type="Proteomes" id="UP000051861">
    <property type="component" value="Unassembled WGS sequence"/>
</dbReference>
<dbReference type="EMBL" id="LIZX01000028">
    <property type="protein sequence ID" value="KPJ69258.1"/>
    <property type="molecule type" value="Genomic_DNA"/>
</dbReference>
<feature type="compositionally biased region" description="Acidic residues" evidence="10">
    <location>
        <begin position="358"/>
        <end position="408"/>
    </location>
</feature>
<dbReference type="InterPro" id="IPR028976">
    <property type="entry name" value="CheC-like_sf"/>
</dbReference>
<protein>
    <recommendedName>
        <fullName evidence="4">Flagellar motor switch protein FliM</fullName>
    </recommendedName>
</protein>
<keyword evidence="8" id="KW-0472">Membrane</keyword>
<evidence type="ECO:0000259" key="11">
    <source>
        <dbReference type="Pfam" id="PF01052"/>
    </source>
</evidence>
<reference evidence="12 13" key="1">
    <citation type="journal article" date="2015" name="Microbiome">
        <title>Genomic resolution of linkages in carbon, nitrogen, and sulfur cycling among widespread estuary sediment bacteria.</title>
        <authorList>
            <person name="Baker B.J."/>
            <person name="Lazar C.S."/>
            <person name="Teske A.P."/>
            <person name="Dick G.J."/>
        </authorList>
    </citation>
    <scope>NUCLEOTIDE SEQUENCE [LARGE SCALE GENOMIC DNA]</scope>
    <source>
        <strain evidence="12">DG_54_3</strain>
    </source>
</reference>
<evidence type="ECO:0000256" key="3">
    <source>
        <dbReference type="ARBA" id="ARBA00011049"/>
    </source>
</evidence>
<proteinExistence type="inferred from homology"/>
<evidence type="ECO:0000256" key="4">
    <source>
        <dbReference type="ARBA" id="ARBA00021898"/>
    </source>
</evidence>
<comment type="similarity">
    <text evidence="3">Belongs to the FliM family.</text>
</comment>
<keyword evidence="5" id="KW-1003">Cell membrane</keyword>
<name>A0A0S7Y3U5_UNCSA</name>
<dbReference type="AlphaFoldDB" id="A0A0S7Y3U5"/>
<evidence type="ECO:0000256" key="1">
    <source>
        <dbReference type="ARBA" id="ARBA00004117"/>
    </source>
</evidence>
<dbReference type="InterPro" id="IPR001543">
    <property type="entry name" value="FliN-like_C"/>
</dbReference>